<evidence type="ECO:0000313" key="11">
    <source>
        <dbReference type="EMBL" id="KAL1495657.1"/>
    </source>
</evidence>
<keyword evidence="3" id="KW-0808">Transferase</keyword>
<dbReference type="FunFam" id="1.10.510.10:FF:000624">
    <property type="entry name" value="Mitogen-activated protein kinase"/>
    <property type="match status" value="1"/>
</dbReference>
<dbReference type="PROSITE" id="PS00108">
    <property type="entry name" value="PROTEIN_KINASE_ST"/>
    <property type="match status" value="1"/>
</dbReference>
<evidence type="ECO:0000256" key="3">
    <source>
        <dbReference type="ARBA" id="ARBA00022679"/>
    </source>
</evidence>
<dbReference type="InterPro" id="IPR000719">
    <property type="entry name" value="Prot_kinase_dom"/>
</dbReference>
<evidence type="ECO:0000256" key="4">
    <source>
        <dbReference type="ARBA" id="ARBA00022741"/>
    </source>
</evidence>
<accession>A0AB34ID12</accession>
<dbReference type="SUPFAM" id="SSF56112">
    <property type="entry name" value="Protein kinase-like (PK-like)"/>
    <property type="match status" value="1"/>
</dbReference>
<dbReference type="GO" id="GO:0030154">
    <property type="term" value="P:cell differentiation"/>
    <property type="evidence" value="ECO:0007669"/>
    <property type="project" value="TreeGrafter"/>
</dbReference>
<dbReference type="Gene3D" id="3.30.200.20">
    <property type="entry name" value="Phosphorylase Kinase, domain 1"/>
    <property type="match status" value="1"/>
</dbReference>
<dbReference type="InterPro" id="IPR011009">
    <property type="entry name" value="Kinase-like_dom_sf"/>
</dbReference>
<dbReference type="PROSITE" id="PS50011">
    <property type="entry name" value="PROTEIN_KINASE_DOM"/>
    <property type="match status" value="1"/>
</dbReference>
<keyword evidence="2 8" id="KW-0723">Serine/threonine-protein kinase</keyword>
<dbReference type="InterPro" id="IPR039192">
    <property type="entry name" value="STKc_GSK3"/>
</dbReference>
<evidence type="ECO:0000256" key="5">
    <source>
        <dbReference type="ARBA" id="ARBA00022777"/>
    </source>
</evidence>
<sequence>MEGNTEIWEGGGRRFRVEKVVGNGAFGIVWRALEEGGSGQLLAIKKVVLDRRYHNRELEMMKGLEHECVIKLHHHFEKPGRKRDETYLHLVMDYLPETIRSANLTYQKQRERLPVDHVRVYLYQTLKALEYIHSKSICHRDLKPDNLLVDPAALRLKLIDFGCAKVLVKGQPNVSYICSRYYRAPELLFGATEYSCAVDMWSAGTILVELLLGHLPFQGQDSTQQHIIEIMKLLGTPSERELRAMKATCVASDLPRLKMYPWERVFPSGTPSRAVDLAQKLLTYDPGERLTAAAALRHPFFESVDYILNGQPVPQSPDTNDAWYKELRMAFEAYAANRSEKVTELLPKLEAAVQQLASTSSSARGIVDEVGHFLRSYQELEDAAMRDLHAKILKSVRKEGAAPAAPREKRRQLDEVMQAGGAAPLVEQAAKAQQENAALRAQLAELEAEGEARPSTSRRRADAPAVVTHARSSMLDVRAEGGGGDA</sequence>
<gene>
    <name evidence="11" type="ORF">AB1Y20_016523</name>
</gene>
<name>A0AB34ID12_PRYPA</name>
<keyword evidence="6 7" id="KW-0067">ATP-binding</keyword>
<keyword evidence="12" id="KW-1185">Reference proteome</keyword>
<dbReference type="GO" id="GO:0005737">
    <property type="term" value="C:cytoplasm"/>
    <property type="evidence" value="ECO:0007669"/>
    <property type="project" value="TreeGrafter"/>
</dbReference>
<proteinExistence type="inferred from homology"/>
<dbReference type="PANTHER" id="PTHR24057:SF0">
    <property type="entry name" value="PROTEIN KINASE SHAGGY-RELATED"/>
    <property type="match status" value="1"/>
</dbReference>
<comment type="similarity">
    <text evidence="1">Belongs to the protein kinase superfamily. CMGC Ser/Thr protein kinase family. GSK-3 subfamily.</text>
</comment>
<evidence type="ECO:0000256" key="9">
    <source>
        <dbReference type="SAM" id="MobiDB-lite"/>
    </source>
</evidence>
<dbReference type="EMBL" id="JBGBPQ010000031">
    <property type="protein sequence ID" value="KAL1495657.1"/>
    <property type="molecule type" value="Genomic_DNA"/>
</dbReference>
<evidence type="ECO:0000256" key="6">
    <source>
        <dbReference type="ARBA" id="ARBA00022840"/>
    </source>
</evidence>
<evidence type="ECO:0000259" key="10">
    <source>
        <dbReference type="PROSITE" id="PS50011"/>
    </source>
</evidence>
<comment type="caution">
    <text evidence="11">The sequence shown here is derived from an EMBL/GenBank/DDBJ whole genome shotgun (WGS) entry which is preliminary data.</text>
</comment>
<dbReference type="CDD" id="cd14137">
    <property type="entry name" value="STKc_GSK3"/>
    <property type="match status" value="1"/>
</dbReference>
<dbReference type="GO" id="GO:0005634">
    <property type="term" value="C:nucleus"/>
    <property type="evidence" value="ECO:0007669"/>
    <property type="project" value="TreeGrafter"/>
</dbReference>
<organism evidence="11 12">
    <name type="scientific">Prymnesium parvum</name>
    <name type="common">Toxic golden alga</name>
    <dbReference type="NCBI Taxonomy" id="97485"/>
    <lineage>
        <taxon>Eukaryota</taxon>
        <taxon>Haptista</taxon>
        <taxon>Haptophyta</taxon>
        <taxon>Prymnesiophyceae</taxon>
        <taxon>Prymnesiales</taxon>
        <taxon>Prymnesiaceae</taxon>
        <taxon>Prymnesium</taxon>
    </lineage>
</organism>
<feature type="region of interest" description="Disordered" evidence="9">
    <location>
        <begin position="446"/>
        <end position="486"/>
    </location>
</feature>
<dbReference type="InterPro" id="IPR017441">
    <property type="entry name" value="Protein_kinase_ATP_BS"/>
</dbReference>
<dbReference type="PANTHER" id="PTHR24057">
    <property type="entry name" value="GLYCOGEN SYNTHASE KINASE-3 ALPHA"/>
    <property type="match status" value="1"/>
</dbReference>
<evidence type="ECO:0000256" key="2">
    <source>
        <dbReference type="ARBA" id="ARBA00022527"/>
    </source>
</evidence>
<evidence type="ECO:0000313" key="12">
    <source>
        <dbReference type="Proteomes" id="UP001515480"/>
    </source>
</evidence>
<dbReference type="Pfam" id="PF00069">
    <property type="entry name" value="Pkinase"/>
    <property type="match status" value="1"/>
</dbReference>
<dbReference type="Proteomes" id="UP001515480">
    <property type="component" value="Unassembled WGS sequence"/>
</dbReference>
<dbReference type="GO" id="GO:0004674">
    <property type="term" value="F:protein serine/threonine kinase activity"/>
    <property type="evidence" value="ECO:0007669"/>
    <property type="project" value="UniProtKB-KW"/>
</dbReference>
<keyword evidence="4 7" id="KW-0547">Nucleotide-binding</keyword>
<feature type="domain" description="Protein kinase" evidence="10">
    <location>
        <begin position="15"/>
        <end position="301"/>
    </location>
</feature>
<feature type="binding site" evidence="7">
    <location>
        <position position="46"/>
    </location>
    <ligand>
        <name>ATP</name>
        <dbReference type="ChEBI" id="CHEBI:30616"/>
    </ligand>
</feature>
<dbReference type="InterPro" id="IPR008271">
    <property type="entry name" value="Ser/Thr_kinase_AS"/>
</dbReference>
<dbReference type="GO" id="GO:0005524">
    <property type="term" value="F:ATP binding"/>
    <property type="evidence" value="ECO:0007669"/>
    <property type="project" value="UniProtKB-UniRule"/>
</dbReference>
<dbReference type="Gene3D" id="1.10.510.10">
    <property type="entry name" value="Transferase(Phosphotransferase) domain 1"/>
    <property type="match status" value="1"/>
</dbReference>
<dbReference type="AlphaFoldDB" id="A0AB34ID12"/>
<evidence type="ECO:0000256" key="7">
    <source>
        <dbReference type="PROSITE-ProRule" id="PRU10141"/>
    </source>
</evidence>
<evidence type="ECO:0000256" key="8">
    <source>
        <dbReference type="RuleBase" id="RU000304"/>
    </source>
</evidence>
<protein>
    <recommendedName>
        <fullName evidence="10">Protein kinase domain-containing protein</fullName>
    </recommendedName>
</protein>
<dbReference type="SMART" id="SM00220">
    <property type="entry name" value="S_TKc"/>
    <property type="match status" value="1"/>
</dbReference>
<dbReference type="GO" id="GO:0007165">
    <property type="term" value="P:signal transduction"/>
    <property type="evidence" value="ECO:0007669"/>
    <property type="project" value="TreeGrafter"/>
</dbReference>
<keyword evidence="5" id="KW-0418">Kinase</keyword>
<evidence type="ECO:0000256" key="1">
    <source>
        <dbReference type="ARBA" id="ARBA00005527"/>
    </source>
</evidence>
<dbReference type="InterPro" id="IPR050591">
    <property type="entry name" value="GSK-3"/>
</dbReference>
<reference evidence="11 12" key="1">
    <citation type="journal article" date="2024" name="Science">
        <title>Giant polyketide synthase enzymes in the biosynthesis of giant marine polyether toxins.</title>
        <authorList>
            <person name="Fallon T.R."/>
            <person name="Shende V.V."/>
            <person name="Wierzbicki I.H."/>
            <person name="Pendleton A.L."/>
            <person name="Watervoot N.F."/>
            <person name="Auber R.P."/>
            <person name="Gonzalez D.J."/>
            <person name="Wisecaver J.H."/>
            <person name="Moore B.S."/>
        </authorList>
    </citation>
    <scope>NUCLEOTIDE SEQUENCE [LARGE SCALE GENOMIC DNA]</scope>
    <source>
        <strain evidence="11 12">12B1</strain>
    </source>
</reference>
<dbReference type="PROSITE" id="PS00107">
    <property type="entry name" value="PROTEIN_KINASE_ATP"/>
    <property type="match status" value="1"/>
</dbReference>